<dbReference type="Pfam" id="PF05193">
    <property type="entry name" value="Peptidase_M16_C"/>
    <property type="match status" value="1"/>
</dbReference>
<dbReference type="InterPro" id="IPR007863">
    <property type="entry name" value="Peptidase_M16_C"/>
</dbReference>
<feature type="domain" description="Peptidase M16 N-terminal" evidence="2">
    <location>
        <begin position="19"/>
        <end position="113"/>
    </location>
</feature>
<dbReference type="SUPFAM" id="SSF63411">
    <property type="entry name" value="LuxS/MPP-like metallohydrolase"/>
    <property type="match status" value="2"/>
</dbReference>
<evidence type="ECO:0000313" key="4">
    <source>
        <dbReference type="EMBL" id="QHT38486.1"/>
    </source>
</evidence>
<dbReference type="AlphaFoldDB" id="A0A6C0F9F8"/>
<dbReference type="InterPro" id="IPR011249">
    <property type="entry name" value="Metalloenz_LuxS/M16"/>
</dbReference>
<reference evidence="4" key="1">
    <citation type="journal article" date="2020" name="Nature">
        <title>Giant virus diversity and host interactions through global metagenomics.</title>
        <authorList>
            <person name="Schulz F."/>
            <person name="Roux S."/>
            <person name="Paez-Espino D."/>
            <person name="Jungbluth S."/>
            <person name="Walsh D.A."/>
            <person name="Denef V.J."/>
            <person name="McMahon K.D."/>
            <person name="Konstantinidis K.T."/>
            <person name="Eloe-Fadrosh E.A."/>
            <person name="Kyrpides N.C."/>
            <person name="Woyke T."/>
        </authorList>
    </citation>
    <scope>NUCLEOTIDE SEQUENCE</scope>
    <source>
        <strain evidence="4">GVMAG-S-ERX556101-89</strain>
    </source>
</reference>
<evidence type="ECO:0008006" key="5">
    <source>
        <dbReference type="Google" id="ProtNLM"/>
    </source>
</evidence>
<protein>
    <recommendedName>
        <fullName evidence="5">Peptidase M16 N-terminal domain-containing protein</fullName>
    </recommendedName>
</protein>
<dbReference type="Gene3D" id="3.30.830.10">
    <property type="entry name" value="Metalloenzyme, LuxS/M16 peptidase-like"/>
    <property type="match status" value="2"/>
</dbReference>
<sequence length="400" mass="46306">MNELPLIQLPNPKLKGYITVCLYVAHSTFEEPKDKPGVNHLLEHVLSTADNIDKDIARMGLEQNAETHGGFVRYWFSTPPKHLDFCLKYLMKLAKNPTFKNVKREAHAVRQELLSLLSSTEYHTELASMKVLFPGSSYLRGNDVRPMLKALPKFNSKNLKKYYEKYYKNNMFIVISGSNRLPNFVKTRKTGTRFKIPDMLTAPLPDNKRVIHVKRPEVEKSQCKLVFYNKPLGQELKNKTKNTIHISTRILASGLDSLLYRILRGKLRLVYSVSCDALIEPYGILIEVEWSCDTRKVERCVKAVRSVVENFKPLHFNGHRDLYLEHLVRYSVLTSKDIVEMYGEELVTWGKYTPVESIIRGVRKIRASEIEKIVNKYMNFRTCFLVHASSDKKAPIKKLR</sequence>
<proteinExistence type="inferred from homology"/>
<comment type="similarity">
    <text evidence="1">Belongs to the peptidase M16 family.</text>
</comment>
<dbReference type="PANTHER" id="PTHR11851:SF49">
    <property type="entry name" value="MITOCHONDRIAL-PROCESSING PEPTIDASE SUBUNIT ALPHA"/>
    <property type="match status" value="1"/>
</dbReference>
<name>A0A6C0F9F8_9ZZZZ</name>
<feature type="domain" description="Peptidase M16 C-terminal" evidence="3">
    <location>
        <begin position="154"/>
        <end position="312"/>
    </location>
</feature>
<dbReference type="EMBL" id="MN738831">
    <property type="protein sequence ID" value="QHT38486.1"/>
    <property type="molecule type" value="Genomic_DNA"/>
</dbReference>
<dbReference type="Pfam" id="PF00675">
    <property type="entry name" value="Peptidase_M16"/>
    <property type="match status" value="1"/>
</dbReference>
<accession>A0A6C0F9F8</accession>
<organism evidence="4">
    <name type="scientific">viral metagenome</name>
    <dbReference type="NCBI Taxonomy" id="1070528"/>
    <lineage>
        <taxon>unclassified sequences</taxon>
        <taxon>metagenomes</taxon>
        <taxon>organismal metagenomes</taxon>
    </lineage>
</organism>
<dbReference type="InterPro" id="IPR050361">
    <property type="entry name" value="MPP/UQCRC_Complex"/>
</dbReference>
<dbReference type="GO" id="GO:0046872">
    <property type="term" value="F:metal ion binding"/>
    <property type="evidence" value="ECO:0007669"/>
    <property type="project" value="InterPro"/>
</dbReference>
<evidence type="ECO:0000259" key="3">
    <source>
        <dbReference type="Pfam" id="PF05193"/>
    </source>
</evidence>
<dbReference type="InterPro" id="IPR011765">
    <property type="entry name" value="Pept_M16_N"/>
</dbReference>
<evidence type="ECO:0000259" key="2">
    <source>
        <dbReference type="Pfam" id="PF00675"/>
    </source>
</evidence>
<dbReference type="PANTHER" id="PTHR11851">
    <property type="entry name" value="METALLOPROTEASE"/>
    <property type="match status" value="1"/>
</dbReference>
<evidence type="ECO:0000256" key="1">
    <source>
        <dbReference type="ARBA" id="ARBA00007261"/>
    </source>
</evidence>